<proteinExistence type="predicted"/>
<dbReference type="InterPro" id="IPR029039">
    <property type="entry name" value="Flavoprotein-like_sf"/>
</dbReference>
<name>A0A1B6NWT7_9ZZZZ</name>
<dbReference type="AlphaFoldDB" id="A0A1B6NWT7"/>
<dbReference type="Gene3D" id="3.40.50.360">
    <property type="match status" value="1"/>
</dbReference>
<evidence type="ECO:0000313" key="2">
    <source>
        <dbReference type="EMBL" id="KTF07818.1"/>
    </source>
</evidence>
<feature type="domain" description="Flavodoxin-like fold" evidence="1">
    <location>
        <begin position="2"/>
        <end position="67"/>
    </location>
</feature>
<accession>A0A1B6NWT7</accession>
<dbReference type="SUPFAM" id="SSF52218">
    <property type="entry name" value="Flavoproteins"/>
    <property type="match status" value="1"/>
</dbReference>
<gene>
    <name evidence="2" type="ORF">MGSAQ_000687</name>
</gene>
<reference evidence="2" key="1">
    <citation type="submission" date="2013-11" db="EMBL/GenBank/DDBJ databases">
        <title>Microbial diversity, functional groups and degradation webs in Northern and Southern Mediterranean and Red Sea marine crude oil polluted sites.</title>
        <authorList>
            <person name="Daffonchio D."/>
            <person name="Mapelli F."/>
            <person name="Ferrer M."/>
            <person name="Richter M."/>
            <person name="Cherif A."/>
            <person name="Malkawi H.I."/>
            <person name="Yakimov M.M."/>
            <person name="Abdel-Fattah Y.R."/>
            <person name="Blaghen M."/>
            <person name="Golyshin P.N."/>
            <person name="Kalogerakis N."/>
            <person name="Boon N."/>
            <person name="Magagnini M."/>
            <person name="Fava F."/>
        </authorList>
    </citation>
    <scope>NUCLEOTIDE SEQUENCE</scope>
</reference>
<comment type="caution">
    <text evidence="2">The sequence shown here is derived from an EMBL/GenBank/DDBJ whole genome shotgun (WGS) entry which is preliminary data.</text>
</comment>
<dbReference type="Pfam" id="PF02525">
    <property type="entry name" value="Flavodoxin_2"/>
    <property type="match status" value="1"/>
</dbReference>
<organism evidence="2">
    <name type="scientific">marine sediment metagenome</name>
    <dbReference type="NCBI Taxonomy" id="412755"/>
    <lineage>
        <taxon>unclassified sequences</taxon>
        <taxon>metagenomes</taxon>
        <taxon>ecological metagenomes</taxon>
    </lineage>
</organism>
<protein>
    <submittedName>
        <fullName evidence="2">(Acyl-carrier protein) phosphodiesterase</fullName>
    </submittedName>
</protein>
<dbReference type="EMBL" id="AYSL01000322">
    <property type="protein sequence ID" value="KTF07818.1"/>
    <property type="molecule type" value="Genomic_DNA"/>
</dbReference>
<sequence>MLENKSATVFAARGGVYAGSDFDTQTPYLKHFLNFIGISDIHFVYAEGLNMGEEHANKAFAGASEKIN</sequence>
<evidence type="ECO:0000259" key="1">
    <source>
        <dbReference type="Pfam" id="PF02525"/>
    </source>
</evidence>
<dbReference type="InterPro" id="IPR003680">
    <property type="entry name" value="Flavodoxin_fold"/>
</dbReference>